<gene>
    <name evidence="2" type="ORF">J1C50_14325</name>
</gene>
<dbReference type="GeneID" id="58559994"/>
<keyword evidence="3" id="KW-1185">Reference proteome</keyword>
<protein>
    <submittedName>
        <fullName evidence="2">Uncharacterized protein</fullName>
    </submittedName>
</protein>
<dbReference type="RefSeq" id="WP_019100973.1">
    <property type="nucleotide sequence ID" value="NZ_AP019312.1"/>
</dbReference>
<dbReference type="Proteomes" id="UP000664349">
    <property type="component" value="Unassembled WGS sequence"/>
</dbReference>
<dbReference type="EMBL" id="JAFLRD010000010">
    <property type="protein sequence ID" value="MBO0416687.1"/>
    <property type="molecule type" value="Genomic_DNA"/>
</dbReference>
<accession>A0ABS3GNP5</accession>
<evidence type="ECO:0000313" key="2">
    <source>
        <dbReference type="EMBL" id="MBO0416687.1"/>
    </source>
</evidence>
<dbReference type="Pfam" id="PF19793">
    <property type="entry name" value="DUF6277"/>
    <property type="match status" value="1"/>
</dbReference>
<evidence type="ECO:0000313" key="3">
    <source>
        <dbReference type="Proteomes" id="UP000664349"/>
    </source>
</evidence>
<name>A0ABS3GNP5_9NEIS</name>
<comment type="caution">
    <text evidence="2">The sequence shown here is derived from an EMBL/GenBank/DDBJ whole genome shotgun (WGS) entry which is preliminary data.</text>
</comment>
<evidence type="ECO:0000256" key="1">
    <source>
        <dbReference type="SAM" id="MobiDB-lite"/>
    </source>
</evidence>
<reference evidence="2 3" key="1">
    <citation type="submission" date="2021-03" db="EMBL/GenBank/DDBJ databases">
        <title>First Case of infection caused by Chromobacterium haemolyticum derived from water in China.</title>
        <authorList>
            <person name="Chen J."/>
            <person name="Liu C."/>
        </authorList>
    </citation>
    <scope>NUCLEOTIDE SEQUENCE [LARGE SCALE GENOMIC DNA]</scope>
    <source>
        <strain evidence="2 3">WJ-5</strain>
    </source>
</reference>
<sequence>MTKAAENMINPAEILKACSAAHQYGQSAGGSMAEPFMNAVPGMNIASGSNASNLIGNVQDVGRQMLDHMTAIKSAVDKQVAVHQDQQRRQKTYDFQPDMSDLRPSDAKGFPTEMPEAFFAPFMKK</sequence>
<proteinExistence type="predicted"/>
<organism evidence="2 3">
    <name type="scientific">Chromobacterium haemolyticum</name>
    <dbReference type="NCBI Taxonomy" id="394935"/>
    <lineage>
        <taxon>Bacteria</taxon>
        <taxon>Pseudomonadati</taxon>
        <taxon>Pseudomonadota</taxon>
        <taxon>Betaproteobacteria</taxon>
        <taxon>Neisseriales</taxon>
        <taxon>Chromobacteriaceae</taxon>
        <taxon>Chromobacterium</taxon>
    </lineage>
</organism>
<feature type="region of interest" description="Disordered" evidence="1">
    <location>
        <begin position="82"/>
        <end position="112"/>
    </location>
</feature>
<dbReference type="InterPro" id="IPR046244">
    <property type="entry name" value="DUF6277"/>
</dbReference>